<dbReference type="AlphaFoldDB" id="A0A346B0C0"/>
<proteinExistence type="predicted"/>
<dbReference type="EMBL" id="CP029462">
    <property type="protein sequence ID" value="AXL21563.1"/>
    <property type="molecule type" value="Genomic_DNA"/>
</dbReference>
<protein>
    <submittedName>
        <fullName evidence="1">Uncharacterized protein</fullName>
    </submittedName>
</protein>
<evidence type="ECO:0000313" key="2">
    <source>
        <dbReference type="Proteomes" id="UP000254337"/>
    </source>
</evidence>
<keyword evidence="2" id="KW-1185">Reference proteome</keyword>
<evidence type="ECO:0000313" key="1">
    <source>
        <dbReference type="EMBL" id="AXL21563.1"/>
    </source>
</evidence>
<dbReference type="OrthoDB" id="1623660at2"/>
<gene>
    <name evidence="1" type="ORF">DKB62_08285</name>
</gene>
<sequence length="70" mass="7887">MMKRFSFDQMINVMVPLPFSGEANGEGIYCRGEDLAASIGAQPVRDGEPVRQMESRQFDLTGVFCQYCFN</sequence>
<dbReference type="RefSeq" id="WP_087477951.1">
    <property type="nucleotide sequence ID" value="NZ_CALYAU010000030.1"/>
</dbReference>
<dbReference type="KEGG" id="meg:DKB62_08285"/>
<accession>A0A346B0C0</accession>
<name>A0A346B0C0_9FIRM</name>
<dbReference type="Proteomes" id="UP000254337">
    <property type="component" value="Chromosome"/>
</dbReference>
<organism evidence="1 2">
    <name type="scientific">Megasphaera stantonii</name>
    <dbReference type="NCBI Taxonomy" id="2144175"/>
    <lineage>
        <taxon>Bacteria</taxon>
        <taxon>Bacillati</taxon>
        <taxon>Bacillota</taxon>
        <taxon>Negativicutes</taxon>
        <taxon>Veillonellales</taxon>
        <taxon>Veillonellaceae</taxon>
        <taxon>Megasphaera</taxon>
    </lineage>
</organism>
<reference evidence="1 2" key="1">
    <citation type="submission" date="2018-05" db="EMBL/GenBank/DDBJ databases">
        <title>Complete genome sequence of Megasphaera sp. AJH120T, isolated from the ceca of a chicken.</title>
        <authorList>
            <person name="Maki J."/>
            <person name="Looft T."/>
        </authorList>
    </citation>
    <scope>NUCLEOTIDE SEQUENCE [LARGE SCALE GENOMIC DNA]</scope>
    <source>
        <strain evidence="1 2">AJH120</strain>
    </source>
</reference>